<dbReference type="AlphaFoldDB" id="M2QPT1"/>
<name>M2QPT1_CERS8</name>
<feature type="transmembrane region" description="Helical" evidence="1">
    <location>
        <begin position="148"/>
        <end position="166"/>
    </location>
</feature>
<evidence type="ECO:0000313" key="2">
    <source>
        <dbReference type="EMBL" id="EMD39068.1"/>
    </source>
</evidence>
<evidence type="ECO:0008006" key="4">
    <source>
        <dbReference type="Google" id="ProtNLM"/>
    </source>
</evidence>
<keyword evidence="1" id="KW-0812">Transmembrane</keyword>
<feature type="transmembrane region" description="Helical" evidence="1">
    <location>
        <begin position="122"/>
        <end position="143"/>
    </location>
</feature>
<dbReference type="Pfam" id="PF13398">
    <property type="entry name" value="Peptidase_M50B"/>
    <property type="match status" value="1"/>
</dbReference>
<evidence type="ECO:0000256" key="1">
    <source>
        <dbReference type="SAM" id="Phobius"/>
    </source>
</evidence>
<reference evidence="2 3" key="1">
    <citation type="journal article" date="2012" name="Proc. Natl. Acad. Sci. U.S.A.">
        <title>Comparative genomics of Ceriporiopsis subvermispora and Phanerochaete chrysosporium provide insight into selective ligninolysis.</title>
        <authorList>
            <person name="Fernandez-Fueyo E."/>
            <person name="Ruiz-Duenas F.J."/>
            <person name="Ferreira P."/>
            <person name="Floudas D."/>
            <person name="Hibbett D.S."/>
            <person name="Canessa P."/>
            <person name="Larrondo L.F."/>
            <person name="James T.Y."/>
            <person name="Seelenfreund D."/>
            <person name="Lobos S."/>
            <person name="Polanco R."/>
            <person name="Tello M."/>
            <person name="Honda Y."/>
            <person name="Watanabe T."/>
            <person name="Watanabe T."/>
            <person name="Ryu J.S."/>
            <person name="Kubicek C.P."/>
            <person name="Schmoll M."/>
            <person name="Gaskell J."/>
            <person name="Hammel K.E."/>
            <person name="St John F.J."/>
            <person name="Vanden Wymelenberg A."/>
            <person name="Sabat G."/>
            <person name="Splinter BonDurant S."/>
            <person name="Syed K."/>
            <person name="Yadav J.S."/>
            <person name="Doddapaneni H."/>
            <person name="Subramanian V."/>
            <person name="Lavin J.L."/>
            <person name="Oguiza J.A."/>
            <person name="Perez G."/>
            <person name="Pisabarro A.G."/>
            <person name="Ramirez L."/>
            <person name="Santoyo F."/>
            <person name="Master E."/>
            <person name="Coutinho P.M."/>
            <person name="Henrissat B."/>
            <person name="Lombard V."/>
            <person name="Magnuson J.K."/>
            <person name="Kuees U."/>
            <person name="Hori C."/>
            <person name="Igarashi K."/>
            <person name="Samejima M."/>
            <person name="Held B.W."/>
            <person name="Barry K.W."/>
            <person name="LaButti K.M."/>
            <person name="Lapidus A."/>
            <person name="Lindquist E.A."/>
            <person name="Lucas S.M."/>
            <person name="Riley R."/>
            <person name="Salamov A.A."/>
            <person name="Hoffmeister D."/>
            <person name="Schwenk D."/>
            <person name="Hadar Y."/>
            <person name="Yarden O."/>
            <person name="de Vries R.P."/>
            <person name="Wiebenga A."/>
            <person name="Stenlid J."/>
            <person name="Eastwood D."/>
            <person name="Grigoriev I.V."/>
            <person name="Berka R.M."/>
            <person name="Blanchette R.A."/>
            <person name="Kersten P."/>
            <person name="Martinez A.T."/>
            <person name="Vicuna R."/>
            <person name="Cullen D."/>
        </authorList>
    </citation>
    <scope>NUCLEOTIDE SEQUENCE [LARGE SCALE GENOMIC DNA]</scope>
    <source>
        <strain evidence="2 3">B</strain>
    </source>
</reference>
<gene>
    <name evidence="2" type="ORF">CERSUDRAFT_122545</name>
</gene>
<dbReference type="PANTHER" id="PTHR33979:SF2">
    <property type="entry name" value="PEPTIDASE M50B-LIKE-DOMAIN-CONTAINING PROTEIN"/>
    <property type="match status" value="1"/>
</dbReference>
<protein>
    <recommendedName>
        <fullName evidence="4">Peptidase M50B-like-domain-containing protein</fullName>
    </recommendedName>
</protein>
<keyword evidence="1" id="KW-1133">Transmembrane helix</keyword>
<dbReference type="HOGENOM" id="CLU_066780_0_0_1"/>
<dbReference type="PANTHER" id="PTHR33979">
    <property type="entry name" value="OS02G0221600 PROTEIN"/>
    <property type="match status" value="1"/>
</dbReference>
<dbReference type="OrthoDB" id="40823at2759"/>
<dbReference type="Proteomes" id="UP000016930">
    <property type="component" value="Unassembled WGS sequence"/>
</dbReference>
<proteinExistence type="predicted"/>
<evidence type="ECO:0000313" key="3">
    <source>
        <dbReference type="Proteomes" id="UP000016930"/>
    </source>
</evidence>
<feature type="transmembrane region" description="Helical" evidence="1">
    <location>
        <begin position="52"/>
        <end position="69"/>
    </location>
</feature>
<keyword evidence="1" id="KW-0472">Membrane</keyword>
<dbReference type="EMBL" id="KB445794">
    <property type="protein sequence ID" value="EMD39068.1"/>
    <property type="molecule type" value="Genomic_DNA"/>
</dbReference>
<keyword evidence="3" id="KW-1185">Reference proteome</keyword>
<feature type="transmembrane region" description="Helical" evidence="1">
    <location>
        <begin position="172"/>
        <end position="189"/>
    </location>
</feature>
<organism evidence="2 3">
    <name type="scientific">Ceriporiopsis subvermispora (strain B)</name>
    <name type="common">White-rot fungus</name>
    <name type="synonym">Gelatoporia subvermispora</name>
    <dbReference type="NCBI Taxonomy" id="914234"/>
    <lineage>
        <taxon>Eukaryota</taxon>
        <taxon>Fungi</taxon>
        <taxon>Dikarya</taxon>
        <taxon>Basidiomycota</taxon>
        <taxon>Agaricomycotina</taxon>
        <taxon>Agaricomycetes</taxon>
        <taxon>Polyporales</taxon>
        <taxon>Gelatoporiaceae</taxon>
        <taxon>Gelatoporia</taxon>
    </lineage>
</organism>
<accession>M2QPT1</accession>
<feature type="transmembrane region" description="Helical" evidence="1">
    <location>
        <begin position="196"/>
        <end position="213"/>
    </location>
</feature>
<dbReference type="InterPro" id="IPR049500">
    <property type="entry name" value="Peptidase_M50B-like"/>
</dbReference>
<feature type="transmembrane region" description="Helical" evidence="1">
    <location>
        <begin position="243"/>
        <end position="267"/>
    </location>
</feature>
<sequence>MSSSLSAISASTAGHATATALAALPLVSGLASNSTSVRVEQSLMPISEQVPVLYVIVVYAVVIFAFWNIPGVRALIVPLKLFTIGWHELCHIVLAVLTGGTVEKVTIDPDLGGSTIVEGGHPPTILAAGYVGSALFGGVLILAGFDTLVAKVVSFAVGLGLIAPLALVRNKITILLTLVYEGLLIGFWFIDHSQALRWYCLFLGVMNMFYAVWDVADDKYFRKANDSDATQWSMLFPRVSAHLWATIWILFEIGALIGFVLLGIAAFKLTPQEMRKEAANFLPT</sequence>